<feature type="compositionally biased region" description="Pro residues" evidence="1">
    <location>
        <begin position="223"/>
        <end position="233"/>
    </location>
</feature>
<dbReference type="GO" id="GO:0003676">
    <property type="term" value="F:nucleic acid binding"/>
    <property type="evidence" value="ECO:0007669"/>
    <property type="project" value="InterPro"/>
</dbReference>
<organism evidence="2 3">
    <name type="scientific">Littorina saxatilis</name>
    <dbReference type="NCBI Taxonomy" id="31220"/>
    <lineage>
        <taxon>Eukaryota</taxon>
        <taxon>Metazoa</taxon>
        <taxon>Spiralia</taxon>
        <taxon>Lophotrochozoa</taxon>
        <taxon>Mollusca</taxon>
        <taxon>Gastropoda</taxon>
        <taxon>Caenogastropoda</taxon>
        <taxon>Littorinimorpha</taxon>
        <taxon>Littorinoidea</taxon>
        <taxon>Littorinidae</taxon>
        <taxon>Littorina</taxon>
    </lineage>
</organism>
<evidence type="ECO:0000256" key="1">
    <source>
        <dbReference type="SAM" id="MobiDB-lite"/>
    </source>
</evidence>
<gene>
    <name evidence="2" type="ORF">V1264_018362</name>
</gene>
<dbReference type="InterPro" id="IPR050951">
    <property type="entry name" value="Retrovirus_Pol_polyprotein"/>
</dbReference>
<feature type="region of interest" description="Disordered" evidence="1">
    <location>
        <begin position="169"/>
        <end position="206"/>
    </location>
</feature>
<evidence type="ECO:0000313" key="2">
    <source>
        <dbReference type="EMBL" id="KAK7103476.1"/>
    </source>
</evidence>
<dbReference type="Gene3D" id="3.30.420.10">
    <property type="entry name" value="Ribonuclease H-like superfamily/Ribonuclease H"/>
    <property type="match status" value="1"/>
</dbReference>
<feature type="region of interest" description="Disordered" evidence="1">
    <location>
        <begin position="223"/>
        <end position="247"/>
    </location>
</feature>
<dbReference type="Proteomes" id="UP001374579">
    <property type="component" value="Unassembled WGS sequence"/>
</dbReference>
<comment type="caution">
    <text evidence="2">The sequence shown here is derived from an EMBL/GenBank/DDBJ whole genome shotgun (WGS) entry which is preliminary data.</text>
</comment>
<keyword evidence="3" id="KW-1185">Reference proteome</keyword>
<name>A0AAN9BE70_9CAEN</name>
<evidence type="ECO:0000313" key="3">
    <source>
        <dbReference type="Proteomes" id="UP001374579"/>
    </source>
</evidence>
<accession>A0AAN9BE70</accession>
<evidence type="ECO:0008006" key="4">
    <source>
        <dbReference type="Google" id="ProtNLM"/>
    </source>
</evidence>
<dbReference type="PANTHER" id="PTHR37984">
    <property type="entry name" value="PROTEIN CBG26694"/>
    <property type="match status" value="1"/>
</dbReference>
<proteinExistence type="predicted"/>
<sequence length="247" mass="27536">MHNLLRSLHHEQKTRWPLHLPELVQAYNNTPHASTGFAPHFLLFGQQPRLPVDDMLGFPAPAASGTIDWVRQHCLRLTEAHQKAFDHLQQAVVKRTALTDRRAADHGLNVGDHVYLRNRVLGRNKIQDYWKPDIYRVTCRVAEHQHVYLVAPLAGDAERAVNRKDLLPASETLDNQDEDTPSSATSVPSETDSESDSDDELWITLPRPRPAALAGPAVVAVLPPAPVAQPVPAPRRSQRIACMQGNN</sequence>
<dbReference type="InterPro" id="IPR036397">
    <property type="entry name" value="RNaseH_sf"/>
</dbReference>
<dbReference type="EMBL" id="JBAMIC010000008">
    <property type="protein sequence ID" value="KAK7103476.1"/>
    <property type="molecule type" value="Genomic_DNA"/>
</dbReference>
<feature type="compositionally biased region" description="Acidic residues" evidence="1">
    <location>
        <begin position="191"/>
        <end position="201"/>
    </location>
</feature>
<protein>
    <recommendedName>
        <fullName evidence="4">Integrase catalytic domain-containing protein</fullName>
    </recommendedName>
</protein>
<dbReference type="PANTHER" id="PTHR37984:SF15">
    <property type="entry name" value="INTEGRASE CATALYTIC DOMAIN-CONTAINING PROTEIN"/>
    <property type="match status" value="1"/>
</dbReference>
<reference evidence="2 3" key="1">
    <citation type="submission" date="2024-02" db="EMBL/GenBank/DDBJ databases">
        <title>Chromosome-scale genome assembly of the rough periwinkle Littorina saxatilis.</title>
        <authorList>
            <person name="De Jode A."/>
            <person name="Faria R."/>
            <person name="Formenti G."/>
            <person name="Sims Y."/>
            <person name="Smith T.P."/>
            <person name="Tracey A."/>
            <person name="Wood J.M.D."/>
            <person name="Zagrodzka Z.B."/>
            <person name="Johannesson K."/>
            <person name="Butlin R.K."/>
            <person name="Leder E.H."/>
        </authorList>
    </citation>
    <scope>NUCLEOTIDE SEQUENCE [LARGE SCALE GENOMIC DNA]</scope>
    <source>
        <strain evidence="2">Snail1</strain>
        <tissue evidence="2">Muscle</tissue>
    </source>
</reference>
<dbReference type="AlphaFoldDB" id="A0AAN9BE70"/>